<dbReference type="AlphaFoldDB" id="A0A9P6T7P9"/>
<evidence type="ECO:0000256" key="5">
    <source>
        <dbReference type="SAM" id="MobiDB-lite"/>
    </source>
</evidence>
<dbReference type="GO" id="GO:0005778">
    <property type="term" value="C:peroxisomal membrane"/>
    <property type="evidence" value="ECO:0007669"/>
    <property type="project" value="UniProtKB-ARBA"/>
</dbReference>
<dbReference type="Proteomes" id="UP000886653">
    <property type="component" value="Unassembled WGS sequence"/>
</dbReference>
<evidence type="ECO:0000256" key="1">
    <source>
        <dbReference type="ARBA" id="ARBA00004141"/>
    </source>
</evidence>
<dbReference type="GO" id="GO:0007031">
    <property type="term" value="P:peroxisome organization"/>
    <property type="evidence" value="ECO:0007669"/>
    <property type="project" value="TreeGrafter"/>
</dbReference>
<reference evidence="8" key="1">
    <citation type="submission" date="2013-11" db="EMBL/GenBank/DDBJ databases">
        <title>Genome sequence of the fusiform rust pathogen reveals effectors for host alternation and coevolution with pine.</title>
        <authorList>
            <consortium name="DOE Joint Genome Institute"/>
            <person name="Smith K."/>
            <person name="Pendleton A."/>
            <person name="Kubisiak T."/>
            <person name="Anderson C."/>
            <person name="Salamov A."/>
            <person name="Aerts A."/>
            <person name="Riley R."/>
            <person name="Clum A."/>
            <person name="Lindquist E."/>
            <person name="Ence D."/>
            <person name="Campbell M."/>
            <person name="Kronenberg Z."/>
            <person name="Feau N."/>
            <person name="Dhillon B."/>
            <person name="Hamelin R."/>
            <person name="Burleigh J."/>
            <person name="Smith J."/>
            <person name="Yandell M."/>
            <person name="Nelson C."/>
            <person name="Grigoriev I."/>
            <person name="Davis J."/>
        </authorList>
    </citation>
    <scope>NUCLEOTIDE SEQUENCE</scope>
    <source>
        <strain evidence="8">G11</strain>
    </source>
</reference>
<keyword evidence="4 6" id="KW-0472">Membrane</keyword>
<keyword evidence="3 6" id="KW-1133">Transmembrane helix</keyword>
<feature type="compositionally biased region" description="Low complexity" evidence="5">
    <location>
        <begin position="1"/>
        <end position="16"/>
    </location>
</feature>
<dbReference type="InterPro" id="IPR052816">
    <property type="entry name" value="Peroxisomal_Membrane_PEX28-32"/>
</dbReference>
<dbReference type="Pfam" id="PF06398">
    <property type="entry name" value="Pex24p"/>
    <property type="match status" value="1"/>
</dbReference>
<feature type="domain" description="TECPR1-like DysF" evidence="7">
    <location>
        <begin position="22"/>
        <end position="302"/>
    </location>
</feature>
<accession>A0A9P6T7P9</accession>
<feature type="transmembrane region" description="Helical" evidence="6">
    <location>
        <begin position="160"/>
        <end position="182"/>
    </location>
</feature>
<evidence type="ECO:0000256" key="2">
    <source>
        <dbReference type="ARBA" id="ARBA00022692"/>
    </source>
</evidence>
<evidence type="ECO:0000259" key="7">
    <source>
        <dbReference type="Pfam" id="PF06398"/>
    </source>
</evidence>
<comment type="subcellular location">
    <subcellularLocation>
        <location evidence="1">Membrane</location>
        <topology evidence="1">Multi-pass membrane protein</topology>
    </subcellularLocation>
</comment>
<dbReference type="PANTHER" id="PTHR28304">
    <property type="entry name" value="PEROXISOMAL MEMBRANE PROTEIN PEX29"/>
    <property type="match status" value="1"/>
</dbReference>
<feature type="region of interest" description="Disordered" evidence="5">
    <location>
        <begin position="1"/>
        <end position="22"/>
    </location>
</feature>
<dbReference type="InterPro" id="IPR010482">
    <property type="entry name" value="TECPR1-like_DysF"/>
</dbReference>
<evidence type="ECO:0000256" key="6">
    <source>
        <dbReference type="SAM" id="Phobius"/>
    </source>
</evidence>
<protein>
    <recommendedName>
        <fullName evidence="7">TECPR1-like DysF domain-containing protein</fullName>
    </recommendedName>
</protein>
<comment type="caution">
    <text evidence="8">The sequence shown here is derived from an EMBL/GenBank/DDBJ whole genome shotgun (WGS) entry which is preliminary data.</text>
</comment>
<evidence type="ECO:0000256" key="4">
    <source>
        <dbReference type="ARBA" id="ARBA00023136"/>
    </source>
</evidence>
<evidence type="ECO:0000313" key="8">
    <source>
        <dbReference type="EMBL" id="KAG0142176.1"/>
    </source>
</evidence>
<feature type="transmembrane region" description="Helical" evidence="6">
    <location>
        <begin position="61"/>
        <end position="93"/>
    </location>
</feature>
<gene>
    <name evidence="8" type="ORF">CROQUDRAFT_662876</name>
</gene>
<dbReference type="PANTHER" id="PTHR28304:SF2">
    <property type="entry name" value="PEROXISOMAL MEMBRANE PROTEIN PEX29"/>
    <property type="match status" value="1"/>
</dbReference>
<proteinExistence type="predicted"/>
<dbReference type="EMBL" id="MU167357">
    <property type="protein sequence ID" value="KAG0142176.1"/>
    <property type="molecule type" value="Genomic_DNA"/>
</dbReference>
<keyword evidence="9" id="KW-1185">Reference proteome</keyword>
<evidence type="ECO:0000313" key="9">
    <source>
        <dbReference type="Proteomes" id="UP000886653"/>
    </source>
</evidence>
<sequence>MANQLTSSNPNQSPTSNEKESLSVQTTTVNFKNFVSKSGPIFWFQDVVEEILTWKDPSRTFFWAGTWACLCLYPILFTILPNLIIISILLYTYPTTRENDASNDIDGNHAPLPSNEPSEGSVDYLSNMQNIQIMMGRISQASDVVKTSLVPYLNWSTPRFSLALLHASILSAILLSLASSYVPWKYVLLFAGETVLFAQNPTIQNLFGHLTPRIPTRKLMARLELFIANDALPDHVLESNSICIVACREHQRYGGHGSGWSDSFLDQSSDPRPWMQEQPHHVLQPISGLWAVQPPEGFQWIPSERGEGG</sequence>
<organism evidence="8 9">
    <name type="scientific">Cronartium quercuum f. sp. fusiforme G11</name>
    <dbReference type="NCBI Taxonomy" id="708437"/>
    <lineage>
        <taxon>Eukaryota</taxon>
        <taxon>Fungi</taxon>
        <taxon>Dikarya</taxon>
        <taxon>Basidiomycota</taxon>
        <taxon>Pucciniomycotina</taxon>
        <taxon>Pucciniomycetes</taxon>
        <taxon>Pucciniales</taxon>
        <taxon>Coleosporiaceae</taxon>
        <taxon>Cronartium</taxon>
    </lineage>
</organism>
<keyword evidence="2 6" id="KW-0812">Transmembrane</keyword>
<dbReference type="OrthoDB" id="74314at2759"/>
<name>A0A9P6T7P9_9BASI</name>
<evidence type="ECO:0000256" key="3">
    <source>
        <dbReference type="ARBA" id="ARBA00022989"/>
    </source>
</evidence>